<organism evidence="1 2">
    <name type="scientific">Tanacetum coccineum</name>
    <dbReference type="NCBI Taxonomy" id="301880"/>
    <lineage>
        <taxon>Eukaryota</taxon>
        <taxon>Viridiplantae</taxon>
        <taxon>Streptophyta</taxon>
        <taxon>Embryophyta</taxon>
        <taxon>Tracheophyta</taxon>
        <taxon>Spermatophyta</taxon>
        <taxon>Magnoliopsida</taxon>
        <taxon>eudicotyledons</taxon>
        <taxon>Gunneridae</taxon>
        <taxon>Pentapetalae</taxon>
        <taxon>asterids</taxon>
        <taxon>campanulids</taxon>
        <taxon>Asterales</taxon>
        <taxon>Asteraceae</taxon>
        <taxon>Asteroideae</taxon>
        <taxon>Anthemideae</taxon>
        <taxon>Anthemidinae</taxon>
        <taxon>Tanacetum</taxon>
    </lineage>
</organism>
<keyword evidence="2" id="KW-1185">Reference proteome</keyword>
<proteinExistence type="predicted"/>
<reference evidence="1" key="2">
    <citation type="submission" date="2022-01" db="EMBL/GenBank/DDBJ databases">
        <authorList>
            <person name="Yamashiro T."/>
            <person name="Shiraishi A."/>
            <person name="Satake H."/>
            <person name="Nakayama K."/>
        </authorList>
    </citation>
    <scope>NUCLEOTIDE SEQUENCE</scope>
</reference>
<comment type="caution">
    <text evidence="1">The sequence shown here is derived from an EMBL/GenBank/DDBJ whole genome shotgun (WGS) entry which is preliminary data.</text>
</comment>
<evidence type="ECO:0000313" key="1">
    <source>
        <dbReference type="EMBL" id="GJT52061.1"/>
    </source>
</evidence>
<dbReference type="Proteomes" id="UP001151760">
    <property type="component" value="Unassembled WGS sequence"/>
</dbReference>
<reference evidence="1" key="1">
    <citation type="journal article" date="2022" name="Int. J. Mol. Sci.">
        <title>Draft Genome of Tanacetum Coccineum: Genomic Comparison of Closely Related Tanacetum-Family Plants.</title>
        <authorList>
            <person name="Yamashiro T."/>
            <person name="Shiraishi A."/>
            <person name="Nakayama K."/>
            <person name="Satake H."/>
        </authorList>
    </citation>
    <scope>NUCLEOTIDE SEQUENCE</scope>
</reference>
<gene>
    <name evidence="1" type="ORF">Tco_0978218</name>
</gene>
<name>A0ABQ5EMC0_9ASTR</name>
<sequence length="156" mass="17376">MVLVPTLVTRINSLEKELKDTKQTLGNAMLKLVKKVKSLETALKRKSKKVLISELEGKEPKDQGRIFQDIDDDPLVSLVRESMRMNEKSIDFVTPTKASGEAQEEEISPTILEATKTLRRARSIAKKINTGLDAEEEINTGRVEINTGIEDVNIGS</sequence>
<evidence type="ECO:0000313" key="2">
    <source>
        <dbReference type="Proteomes" id="UP001151760"/>
    </source>
</evidence>
<dbReference type="EMBL" id="BQNB010016460">
    <property type="protein sequence ID" value="GJT52061.1"/>
    <property type="molecule type" value="Genomic_DNA"/>
</dbReference>
<accession>A0ABQ5EMC0</accession>
<protein>
    <submittedName>
        <fullName evidence="1">Uncharacterized protein</fullName>
    </submittedName>
</protein>